<dbReference type="FunFam" id="3.30.1130.10:FF:000001">
    <property type="entry name" value="GTP cyclohydrolase 1"/>
    <property type="match status" value="1"/>
</dbReference>
<dbReference type="InterPro" id="IPR001474">
    <property type="entry name" value="GTP_CycHdrlase_I"/>
</dbReference>
<dbReference type="GO" id="GO:0006729">
    <property type="term" value="P:tetrahydrobiopterin biosynthetic process"/>
    <property type="evidence" value="ECO:0007669"/>
    <property type="project" value="TreeGrafter"/>
</dbReference>
<comment type="similarity">
    <text evidence="5">Belongs to the GTP cyclohydrolase I family.</text>
</comment>
<comment type="caution">
    <text evidence="7">The sequence shown here is derived from an EMBL/GenBank/DDBJ whole genome shotgun (WGS) entry which is preliminary data.</text>
</comment>
<keyword evidence="5" id="KW-0342">GTP-binding</keyword>
<reference evidence="7" key="2">
    <citation type="submission" date="2021-04" db="EMBL/GenBank/DDBJ databases">
        <authorList>
            <person name="Gilroy R."/>
        </authorList>
    </citation>
    <scope>NUCLEOTIDE SEQUENCE</scope>
    <source>
        <strain evidence="7">ChiSxjej3B15-1167</strain>
    </source>
</reference>
<evidence type="ECO:0000256" key="2">
    <source>
        <dbReference type="ARBA" id="ARBA00005080"/>
    </source>
</evidence>
<evidence type="ECO:0000313" key="7">
    <source>
        <dbReference type="EMBL" id="HIX72606.1"/>
    </source>
</evidence>
<protein>
    <recommendedName>
        <fullName evidence="5">GTP cyclohydrolase 1</fullName>
        <ecNumber evidence="5">3.5.4.16</ecNumber>
    </recommendedName>
    <alternativeName>
        <fullName evidence="5">GTP cyclohydrolase I</fullName>
        <shortName evidence="5">GTP-CH-I</shortName>
    </alternativeName>
</protein>
<dbReference type="SUPFAM" id="SSF55620">
    <property type="entry name" value="Tetrahydrobiopterin biosynthesis enzymes-like"/>
    <property type="match status" value="1"/>
</dbReference>
<dbReference type="Gene3D" id="3.30.1130.10">
    <property type="match status" value="1"/>
</dbReference>
<dbReference type="GO" id="GO:0008270">
    <property type="term" value="F:zinc ion binding"/>
    <property type="evidence" value="ECO:0007669"/>
    <property type="project" value="UniProtKB-UniRule"/>
</dbReference>
<dbReference type="InterPro" id="IPR043133">
    <property type="entry name" value="GTP-CH-I_C/QueF"/>
</dbReference>
<dbReference type="GO" id="GO:0003934">
    <property type="term" value="F:GTP cyclohydrolase I activity"/>
    <property type="evidence" value="ECO:0007669"/>
    <property type="project" value="UniProtKB-UniRule"/>
</dbReference>
<dbReference type="GO" id="GO:0006730">
    <property type="term" value="P:one-carbon metabolic process"/>
    <property type="evidence" value="ECO:0007669"/>
    <property type="project" value="UniProtKB-UniRule"/>
</dbReference>
<name>A0A9D1X4X6_9FIRM</name>
<feature type="binding site" evidence="5">
    <location>
        <position position="89"/>
    </location>
    <ligand>
        <name>Zn(2+)</name>
        <dbReference type="ChEBI" id="CHEBI:29105"/>
    </ligand>
</feature>
<evidence type="ECO:0000256" key="5">
    <source>
        <dbReference type="HAMAP-Rule" id="MF_00223"/>
    </source>
</evidence>
<dbReference type="InterPro" id="IPR020602">
    <property type="entry name" value="GTP_CycHdrlase_I_dom"/>
</dbReference>
<accession>A0A9D1X4X6</accession>
<reference evidence="7" key="1">
    <citation type="journal article" date="2021" name="PeerJ">
        <title>Extensive microbial diversity within the chicken gut microbiome revealed by metagenomics and culture.</title>
        <authorList>
            <person name="Gilroy R."/>
            <person name="Ravi A."/>
            <person name="Getino M."/>
            <person name="Pursley I."/>
            <person name="Horton D.L."/>
            <person name="Alikhan N.F."/>
            <person name="Baker D."/>
            <person name="Gharbi K."/>
            <person name="Hall N."/>
            <person name="Watson M."/>
            <person name="Adriaenssens E.M."/>
            <person name="Foster-Nyarko E."/>
            <person name="Jarju S."/>
            <person name="Secka A."/>
            <person name="Antonio M."/>
            <person name="Oren A."/>
            <person name="Chaudhuri R.R."/>
            <person name="La Ragione R."/>
            <person name="Hildebrand F."/>
            <person name="Pallen M.J."/>
        </authorList>
    </citation>
    <scope>NUCLEOTIDE SEQUENCE</scope>
    <source>
        <strain evidence="7">ChiSxjej3B15-1167</strain>
    </source>
</reference>
<dbReference type="GO" id="GO:0005525">
    <property type="term" value="F:GTP binding"/>
    <property type="evidence" value="ECO:0007669"/>
    <property type="project" value="UniProtKB-KW"/>
</dbReference>
<comment type="catalytic activity">
    <reaction evidence="1 5">
        <text>GTP + H2O = 7,8-dihydroneopterin 3'-triphosphate + formate + H(+)</text>
        <dbReference type="Rhea" id="RHEA:17473"/>
        <dbReference type="ChEBI" id="CHEBI:15377"/>
        <dbReference type="ChEBI" id="CHEBI:15378"/>
        <dbReference type="ChEBI" id="CHEBI:15740"/>
        <dbReference type="ChEBI" id="CHEBI:37565"/>
        <dbReference type="ChEBI" id="CHEBI:58462"/>
        <dbReference type="EC" id="3.5.4.16"/>
    </reaction>
</comment>
<feature type="domain" description="GTP cyclohydrolase I" evidence="6">
    <location>
        <begin position="8"/>
        <end position="193"/>
    </location>
</feature>
<evidence type="ECO:0000256" key="4">
    <source>
        <dbReference type="ARBA" id="ARBA00022801"/>
    </source>
</evidence>
<keyword evidence="5" id="KW-0862">Zinc</keyword>
<dbReference type="AlphaFoldDB" id="A0A9D1X4X6"/>
<dbReference type="Gene3D" id="1.10.286.10">
    <property type="match status" value="1"/>
</dbReference>
<dbReference type="NCBIfam" id="NF006826">
    <property type="entry name" value="PRK09347.1-3"/>
    <property type="match status" value="1"/>
</dbReference>
<evidence type="ECO:0000256" key="3">
    <source>
        <dbReference type="ARBA" id="ARBA00022563"/>
    </source>
</evidence>
<evidence type="ECO:0000256" key="1">
    <source>
        <dbReference type="ARBA" id="ARBA00001052"/>
    </source>
</evidence>
<sequence>MAIDKEAIREHIRGILIALGDDPEREGLRETPDRVARMYEEVFEGMNYTNHEIAEMFNKSFEDDLAVGPDRKDIVLVRDIPIFSYCEHHIALMYDMKISVAYIPNGRVLGLSKIARICDMAAKRLQLQERIGSDVAEIMMEAAGTGDVAVLIRGTHSCMSARGIKKEAASTVTTTLRGRFETDAAVQNQLYMMLAAR</sequence>
<keyword evidence="3 5" id="KW-0554">One-carbon metabolism</keyword>
<dbReference type="PANTHER" id="PTHR11109">
    <property type="entry name" value="GTP CYCLOHYDROLASE I"/>
    <property type="match status" value="1"/>
</dbReference>
<dbReference type="InterPro" id="IPR043134">
    <property type="entry name" value="GTP-CH-I_N"/>
</dbReference>
<evidence type="ECO:0000313" key="8">
    <source>
        <dbReference type="Proteomes" id="UP000886805"/>
    </source>
</evidence>
<dbReference type="Proteomes" id="UP000886805">
    <property type="component" value="Unassembled WGS sequence"/>
</dbReference>
<dbReference type="GO" id="GO:0046654">
    <property type="term" value="P:tetrahydrofolate biosynthetic process"/>
    <property type="evidence" value="ECO:0007669"/>
    <property type="project" value="UniProtKB-UniRule"/>
</dbReference>
<feature type="binding site" evidence="5">
    <location>
        <position position="158"/>
    </location>
    <ligand>
        <name>Zn(2+)</name>
        <dbReference type="ChEBI" id="CHEBI:29105"/>
    </ligand>
</feature>
<comment type="pathway">
    <text evidence="2 5">Cofactor biosynthesis; 7,8-dihydroneopterin triphosphate biosynthesis; 7,8-dihydroneopterin triphosphate from GTP: step 1/1.</text>
</comment>
<keyword evidence="4 5" id="KW-0378">Hydrolase</keyword>
<gene>
    <name evidence="5" type="primary">folE</name>
    <name evidence="7" type="ORF">H9849_06250</name>
</gene>
<dbReference type="HAMAP" id="MF_00223">
    <property type="entry name" value="FolE"/>
    <property type="match status" value="1"/>
</dbReference>
<dbReference type="EC" id="3.5.4.16" evidence="5"/>
<comment type="subunit">
    <text evidence="5">Homopolymer.</text>
</comment>
<keyword evidence="5" id="KW-0479">Metal-binding</keyword>
<proteinExistence type="inferred from homology"/>
<dbReference type="InterPro" id="IPR018234">
    <property type="entry name" value="GTP_CycHdrlase_I_CS"/>
</dbReference>
<dbReference type="PROSITE" id="PS00859">
    <property type="entry name" value="GTP_CYCLOHYDROL_1_1"/>
    <property type="match status" value="1"/>
</dbReference>
<dbReference type="FunFam" id="1.10.286.10:FF:000001">
    <property type="entry name" value="GTP cyclohydrolase 1"/>
    <property type="match status" value="1"/>
</dbReference>
<dbReference type="GO" id="GO:0005737">
    <property type="term" value="C:cytoplasm"/>
    <property type="evidence" value="ECO:0007669"/>
    <property type="project" value="TreeGrafter"/>
</dbReference>
<dbReference type="PANTHER" id="PTHR11109:SF7">
    <property type="entry name" value="GTP CYCLOHYDROLASE 1"/>
    <property type="match status" value="1"/>
</dbReference>
<feature type="binding site" evidence="5">
    <location>
        <position position="86"/>
    </location>
    <ligand>
        <name>Zn(2+)</name>
        <dbReference type="ChEBI" id="CHEBI:29105"/>
    </ligand>
</feature>
<keyword evidence="5" id="KW-0547">Nucleotide-binding</keyword>
<dbReference type="EMBL" id="DXEQ01000182">
    <property type="protein sequence ID" value="HIX72606.1"/>
    <property type="molecule type" value="Genomic_DNA"/>
</dbReference>
<evidence type="ECO:0000259" key="6">
    <source>
        <dbReference type="Pfam" id="PF01227"/>
    </source>
</evidence>
<organism evidence="7 8">
    <name type="scientific">Candidatus Anaerobutyricum stercoripullorum</name>
    <dbReference type="NCBI Taxonomy" id="2838456"/>
    <lineage>
        <taxon>Bacteria</taxon>
        <taxon>Bacillati</taxon>
        <taxon>Bacillota</taxon>
        <taxon>Clostridia</taxon>
        <taxon>Lachnospirales</taxon>
        <taxon>Lachnospiraceae</taxon>
        <taxon>Anaerobutyricum</taxon>
    </lineage>
</organism>
<dbReference type="Pfam" id="PF01227">
    <property type="entry name" value="GTP_cyclohydroI"/>
    <property type="match status" value="1"/>
</dbReference>